<keyword evidence="2" id="KW-0805">Transcription regulation</keyword>
<dbReference type="InterPro" id="IPR013325">
    <property type="entry name" value="RNA_pol_sigma_r2"/>
</dbReference>
<evidence type="ECO:0000256" key="1">
    <source>
        <dbReference type="ARBA" id="ARBA00010641"/>
    </source>
</evidence>
<evidence type="ECO:0000256" key="3">
    <source>
        <dbReference type="ARBA" id="ARBA00023082"/>
    </source>
</evidence>
<evidence type="ECO:0000313" key="10">
    <source>
        <dbReference type="Proteomes" id="UP000290253"/>
    </source>
</evidence>
<dbReference type="InterPro" id="IPR014284">
    <property type="entry name" value="RNA_pol_sigma-70_dom"/>
</dbReference>
<evidence type="ECO:0000259" key="7">
    <source>
        <dbReference type="Pfam" id="PF04542"/>
    </source>
</evidence>
<feature type="domain" description="RNA polymerase sigma factor 70 region 4 type 2" evidence="8">
    <location>
        <begin position="138"/>
        <end position="189"/>
    </location>
</feature>
<keyword evidence="10" id="KW-1185">Reference proteome</keyword>
<sequence>MSSKNSARREPFAALPRIWERRQHLADDLETWQRILARDADAFDSFYREHAPRLTAFLRQVTGSRQAAEDVAQETFSQMWSRPNGYQPGRGALKAYLFGAARKRASEWWRSQRPTERLEEGLHEGGTGRSSSAESQAQIKDALERLLPEQRALLWLREVEGQSYAELAEILGVPIGTVRSRLFAAREALRETWHAQRPGTTSEKGRRV</sequence>
<evidence type="ECO:0000256" key="4">
    <source>
        <dbReference type="ARBA" id="ARBA00023125"/>
    </source>
</evidence>
<comment type="caution">
    <text evidence="9">The sequence shown here is derived from an EMBL/GenBank/DDBJ whole genome shotgun (WGS) entry which is preliminary data.</text>
</comment>
<feature type="domain" description="RNA polymerase sigma-70 region 2" evidence="7">
    <location>
        <begin position="46"/>
        <end position="113"/>
    </location>
</feature>
<dbReference type="Pfam" id="PF04542">
    <property type="entry name" value="Sigma70_r2"/>
    <property type="match status" value="1"/>
</dbReference>
<dbReference type="GO" id="GO:0003677">
    <property type="term" value="F:DNA binding"/>
    <property type="evidence" value="ECO:0007669"/>
    <property type="project" value="UniProtKB-KW"/>
</dbReference>
<dbReference type="CDD" id="cd06171">
    <property type="entry name" value="Sigma70_r4"/>
    <property type="match status" value="1"/>
</dbReference>
<dbReference type="Gene3D" id="1.10.10.10">
    <property type="entry name" value="Winged helix-like DNA-binding domain superfamily/Winged helix DNA-binding domain"/>
    <property type="match status" value="1"/>
</dbReference>
<evidence type="ECO:0000256" key="6">
    <source>
        <dbReference type="SAM" id="MobiDB-lite"/>
    </source>
</evidence>
<keyword evidence="4" id="KW-0238">DNA-binding</keyword>
<accession>A0A4Q1SJ77</accession>
<dbReference type="InterPro" id="IPR039425">
    <property type="entry name" value="RNA_pol_sigma-70-like"/>
</dbReference>
<dbReference type="PANTHER" id="PTHR43133:SF8">
    <property type="entry name" value="RNA POLYMERASE SIGMA FACTOR HI_1459-RELATED"/>
    <property type="match status" value="1"/>
</dbReference>
<dbReference type="InterPro" id="IPR013249">
    <property type="entry name" value="RNA_pol_sigma70_r4_t2"/>
</dbReference>
<dbReference type="Gene3D" id="1.10.1740.10">
    <property type="match status" value="1"/>
</dbReference>
<dbReference type="SUPFAM" id="SSF88659">
    <property type="entry name" value="Sigma3 and sigma4 domains of RNA polymerase sigma factors"/>
    <property type="match status" value="1"/>
</dbReference>
<evidence type="ECO:0000256" key="5">
    <source>
        <dbReference type="ARBA" id="ARBA00023163"/>
    </source>
</evidence>
<reference evidence="9 10" key="1">
    <citation type="journal article" date="2016" name="Int. J. Syst. Evol. Microbiol.">
        <title>Acidipila dinghuensis sp. nov., an acidobacterium isolated from forest soil.</title>
        <authorList>
            <person name="Jiang Y.W."/>
            <person name="Wang J."/>
            <person name="Chen M.H."/>
            <person name="Lv Y.Y."/>
            <person name="Qiu L.H."/>
        </authorList>
    </citation>
    <scope>NUCLEOTIDE SEQUENCE [LARGE SCALE GENOMIC DNA]</scope>
    <source>
        <strain evidence="9 10">DHOF10</strain>
    </source>
</reference>
<dbReference type="GO" id="GO:0016987">
    <property type="term" value="F:sigma factor activity"/>
    <property type="evidence" value="ECO:0007669"/>
    <property type="project" value="UniProtKB-KW"/>
</dbReference>
<proteinExistence type="inferred from homology"/>
<dbReference type="EMBL" id="SDMK01000001">
    <property type="protein sequence ID" value="RXS97688.1"/>
    <property type="molecule type" value="Genomic_DNA"/>
</dbReference>
<dbReference type="SUPFAM" id="SSF88946">
    <property type="entry name" value="Sigma2 domain of RNA polymerase sigma factors"/>
    <property type="match status" value="1"/>
</dbReference>
<keyword evidence="3" id="KW-0731">Sigma factor</keyword>
<name>A0A4Q1SJ77_9BACT</name>
<evidence type="ECO:0000256" key="2">
    <source>
        <dbReference type="ARBA" id="ARBA00023015"/>
    </source>
</evidence>
<dbReference type="Proteomes" id="UP000290253">
    <property type="component" value="Unassembled WGS sequence"/>
</dbReference>
<protein>
    <submittedName>
        <fullName evidence="9">RNA polymerase sigma factor</fullName>
    </submittedName>
</protein>
<evidence type="ECO:0000259" key="8">
    <source>
        <dbReference type="Pfam" id="PF08281"/>
    </source>
</evidence>
<dbReference type="InterPro" id="IPR036388">
    <property type="entry name" value="WH-like_DNA-bd_sf"/>
</dbReference>
<dbReference type="InterPro" id="IPR007627">
    <property type="entry name" value="RNA_pol_sigma70_r2"/>
</dbReference>
<dbReference type="GO" id="GO:0006352">
    <property type="term" value="P:DNA-templated transcription initiation"/>
    <property type="evidence" value="ECO:0007669"/>
    <property type="project" value="InterPro"/>
</dbReference>
<dbReference type="AlphaFoldDB" id="A0A4Q1SJ77"/>
<gene>
    <name evidence="9" type="ORF">ESZ00_07390</name>
</gene>
<dbReference type="InterPro" id="IPR013324">
    <property type="entry name" value="RNA_pol_sigma_r3/r4-like"/>
</dbReference>
<comment type="similarity">
    <text evidence="1">Belongs to the sigma-70 factor family. ECF subfamily.</text>
</comment>
<evidence type="ECO:0000313" key="9">
    <source>
        <dbReference type="EMBL" id="RXS97688.1"/>
    </source>
</evidence>
<dbReference type="Pfam" id="PF08281">
    <property type="entry name" value="Sigma70_r4_2"/>
    <property type="match status" value="1"/>
</dbReference>
<dbReference type="NCBIfam" id="TIGR02937">
    <property type="entry name" value="sigma70-ECF"/>
    <property type="match status" value="1"/>
</dbReference>
<dbReference type="OrthoDB" id="9782703at2"/>
<dbReference type="PANTHER" id="PTHR43133">
    <property type="entry name" value="RNA POLYMERASE ECF-TYPE SIGMA FACTO"/>
    <property type="match status" value="1"/>
</dbReference>
<organism evidence="9 10">
    <name type="scientific">Silvibacterium dinghuense</name>
    <dbReference type="NCBI Taxonomy" id="1560006"/>
    <lineage>
        <taxon>Bacteria</taxon>
        <taxon>Pseudomonadati</taxon>
        <taxon>Acidobacteriota</taxon>
        <taxon>Terriglobia</taxon>
        <taxon>Terriglobales</taxon>
        <taxon>Acidobacteriaceae</taxon>
        <taxon>Silvibacterium</taxon>
    </lineage>
</organism>
<feature type="region of interest" description="Disordered" evidence="6">
    <location>
        <begin position="115"/>
        <end position="137"/>
    </location>
</feature>
<keyword evidence="5" id="KW-0804">Transcription</keyword>